<organism evidence="2">
    <name type="scientific">bioreactor metagenome</name>
    <dbReference type="NCBI Taxonomy" id="1076179"/>
    <lineage>
        <taxon>unclassified sequences</taxon>
        <taxon>metagenomes</taxon>
        <taxon>ecological metagenomes</taxon>
    </lineage>
</organism>
<feature type="region of interest" description="Disordered" evidence="1">
    <location>
        <begin position="1"/>
        <end position="39"/>
    </location>
</feature>
<comment type="caution">
    <text evidence="2">The sequence shown here is derived from an EMBL/GenBank/DDBJ whole genome shotgun (WGS) entry which is preliminary data.</text>
</comment>
<name>A0A645D265_9ZZZZ</name>
<reference evidence="2" key="1">
    <citation type="submission" date="2019-08" db="EMBL/GenBank/DDBJ databases">
        <authorList>
            <person name="Kucharzyk K."/>
            <person name="Murdoch R.W."/>
            <person name="Higgins S."/>
            <person name="Loffler F."/>
        </authorList>
    </citation>
    <scope>NUCLEOTIDE SEQUENCE</scope>
</reference>
<sequence length="219" mass="22761">MGAPDDQRRGGDPVGLPPRLLDRRATRDGCGRPVGGGAPDRLLVAVADQFGGDQRPVVHHQPQVRRHPLRRGALAGVVAADRFLPLRRHGGEQRQPAGAGDQHQPVHPVGVVDGELHRHRAAGGHPDHIGPFDAQLGQHPREQGGQPGVPAALGLVRVGAAVARQVDDQHPVVGGQGVKVLPEVAPAVRPRGAAVDAQQDRAGAGLVVVDPGRADADEA</sequence>
<accession>A0A645D265</accession>
<gene>
    <name evidence="2" type="ORF">SDC9_130328</name>
</gene>
<dbReference type="EMBL" id="VSSQ01032104">
    <property type="protein sequence ID" value="MPM83265.1"/>
    <property type="molecule type" value="Genomic_DNA"/>
</dbReference>
<proteinExistence type="predicted"/>
<evidence type="ECO:0000313" key="2">
    <source>
        <dbReference type="EMBL" id="MPM83265.1"/>
    </source>
</evidence>
<evidence type="ECO:0000256" key="1">
    <source>
        <dbReference type="SAM" id="MobiDB-lite"/>
    </source>
</evidence>
<protein>
    <submittedName>
        <fullName evidence="2">Uncharacterized protein</fullName>
    </submittedName>
</protein>
<dbReference type="AlphaFoldDB" id="A0A645D265"/>
<feature type="compositionally biased region" description="Basic and acidic residues" evidence="1">
    <location>
        <begin position="20"/>
        <end position="30"/>
    </location>
</feature>
<feature type="compositionally biased region" description="Basic and acidic residues" evidence="1">
    <location>
        <begin position="1"/>
        <end position="11"/>
    </location>
</feature>